<name>A0ABQ1UWA6_9BACT</name>
<dbReference type="RefSeq" id="WP_188816241.1">
    <property type="nucleotide sequence ID" value="NZ_BMHT01000011.1"/>
</dbReference>
<dbReference type="SMART" id="SM00953">
    <property type="entry name" value="RES"/>
    <property type="match status" value="1"/>
</dbReference>
<accession>A0ABQ1UWA6</accession>
<dbReference type="EMBL" id="BMHT01000011">
    <property type="protein sequence ID" value="GGF27403.1"/>
    <property type="molecule type" value="Genomic_DNA"/>
</dbReference>
<proteinExistence type="predicted"/>
<evidence type="ECO:0000259" key="1">
    <source>
        <dbReference type="SMART" id="SM00953"/>
    </source>
</evidence>
<reference evidence="3" key="1">
    <citation type="journal article" date="2019" name="Int. J. Syst. Evol. Microbiol.">
        <title>The Global Catalogue of Microorganisms (GCM) 10K type strain sequencing project: providing services to taxonomists for standard genome sequencing and annotation.</title>
        <authorList>
            <consortium name="The Broad Institute Genomics Platform"/>
            <consortium name="The Broad Institute Genome Sequencing Center for Infectious Disease"/>
            <person name="Wu L."/>
            <person name="Ma J."/>
        </authorList>
    </citation>
    <scope>NUCLEOTIDE SEQUENCE [LARGE SCALE GENOMIC DNA]</scope>
    <source>
        <strain evidence="3">CGMCC 1.15197</strain>
    </source>
</reference>
<evidence type="ECO:0000313" key="3">
    <source>
        <dbReference type="Proteomes" id="UP000632273"/>
    </source>
</evidence>
<keyword evidence="3" id="KW-1185">Reference proteome</keyword>
<dbReference type="InterPro" id="IPR014914">
    <property type="entry name" value="RES_dom"/>
</dbReference>
<gene>
    <name evidence="2" type="ORF">GCM10011383_43840</name>
</gene>
<comment type="caution">
    <text evidence="2">The sequence shown here is derived from an EMBL/GenBank/DDBJ whole genome shotgun (WGS) entry which is preliminary data.</text>
</comment>
<dbReference type="Pfam" id="PF08808">
    <property type="entry name" value="RES"/>
    <property type="match status" value="1"/>
</dbReference>
<feature type="domain" description="RES" evidence="1">
    <location>
        <begin position="15"/>
        <end position="144"/>
    </location>
</feature>
<evidence type="ECO:0000313" key="2">
    <source>
        <dbReference type="EMBL" id="GGF27403.1"/>
    </source>
</evidence>
<dbReference type="Proteomes" id="UP000632273">
    <property type="component" value="Unassembled WGS sequence"/>
</dbReference>
<protein>
    <recommendedName>
        <fullName evidence="1">RES domain-containing protein</fullName>
    </recommendedName>
</protein>
<sequence length="154" mass="17433">MRVYRLQKQRYVDTFLDGEGSRRTGGRWNPVGTPLLYTSTTPELAMLEVMVHTDGTPLRDMPPLIQVELEIPDSVEVIAEEELPAGWDQIVAPNGLAQFLLPRLQPSYPVLAFSVPSVVMKHTPSRNILLNPQHPLMQQAQIVQVIDHIFDERL</sequence>
<organism evidence="2 3">
    <name type="scientific">Hymenobacter cavernae</name>
    <dbReference type="NCBI Taxonomy" id="2044852"/>
    <lineage>
        <taxon>Bacteria</taxon>
        <taxon>Pseudomonadati</taxon>
        <taxon>Bacteroidota</taxon>
        <taxon>Cytophagia</taxon>
        <taxon>Cytophagales</taxon>
        <taxon>Hymenobacteraceae</taxon>
        <taxon>Hymenobacter</taxon>
    </lineage>
</organism>